<evidence type="ECO:0000256" key="4">
    <source>
        <dbReference type="ARBA" id="ARBA00022729"/>
    </source>
</evidence>
<dbReference type="GO" id="GO:0004222">
    <property type="term" value="F:metalloendopeptidase activity"/>
    <property type="evidence" value="ECO:0007669"/>
    <property type="project" value="InterPro"/>
</dbReference>
<evidence type="ECO:0000259" key="16">
    <source>
        <dbReference type="SMART" id="SM00235"/>
    </source>
</evidence>
<keyword evidence="7 11" id="KW-0862">Zinc</keyword>
<dbReference type="AlphaFoldDB" id="T2M4Y7"/>
<dbReference type="InterPro" id="IPR000585">
    <property type="entry name" value="Hemopexin-like_dom"/>
</dbReference>
<dbReference type="InterPro" id="IPR001818">
    <property type="entry name" value="Pept_M10_metallopeptidase"/>
</dbReference>
<dbReference type="InterPro" id="IPR036365">
    <property type="entry name" value="PGBD-like_sf"/>
</dbReference>
<feature type="binding site" evidence="11">
    <location>
        <position position="297"/>
    </location>
    <ligand>
        <name>Zn(2+)</name>
        <dbReference type="ChEBI" id="CHEBI:29105"/>
        <label>2</label>
        <note>catalytic</note>
    </ligand>
</feature>
<keyword evidence="5" id="KW-0677">Repeat</keyword>
<evidence type="ECO:0000256" key="3">
    <source>
        <dbReference type="ARBA" id="ARBA00022723"/>
    </source>
</evidence>
<gene>
    <name evidence="17" type="primary">MMP25</name>
</gene>
<feature type="repeat" description="Hemopexin" evidence="14">
    <location>
        <begin position="454"/>
        <end position="502"/>
    </location>
</feature>
<comment type="cofactor">
    <cofactor evidence="12">
        <name>Zn(2+)</name>
        <dbReference type="ChEBI" id="CHEBI:29105"/>
    </cofactor>
    <text evidence="12">Binds 2 Zn(2+) ions per subunit.</text>
</comment>
<feature type="binding site" evidence="12">
    <location>
        <position position="408"/>
    </location>
    <ligand>
        <name>Ca(2+)</name>
        <dbReference type="ChEBI" id="CHEBI:29108"/>
        <label>4</label>
    </ligand>
</feature>
<feature type="binding site" evidence="12">
    <location>
        <position position="242"/>
    </location>
    <ligand>
        <name>Ca(2+)</name>
        <dbReference type="ChEBI" id="CHEBI:29108"/>
        <label>3</label>
    </ligand>
</feature>
<dbReference type="InterPro" id="IPR036375">
    <property type="entry name" value="Hemopexin-like_dom_sf"/>
</dbReference>
<dbReference type="MEROPS" id="M10.025"/>
<keyword evidence="8" id="KW-0482">Metalloprotease</keyword>
<dbReference type="CDD" id="cd00094">
    <property type="entry name" value="HX"/>
    <property type="match status" value="1"/>
</dbReference>
<dbReference type="CDD" id="cd04278">
    <property type="entry name" value="ZnMc_MMP"/>
    <property type="match status" value="1"/>
</dbReference>
<evidence type="ECO:0000256" key="12">
    <source>
        <dbReference type="PIRSR" id="PIRSR621190-2"/>
    </source>
</evidence>
<dbReference type="InterPro" id="IPR021190">
    <property type="entry name" value="Pept_M10A"/>
</dbReference>
<dbReference type="GO" id="GO:0030574">
    <property type="term" value="P:collagen catabolic process"/>
    <property type="evidence" value="ECO:0007669"/>
    <property type="project" value="TreeGrafter"/>
</dbReference>
<evidence type="ECO:0000256" key="11">
    <source>
        <dbReference type="PIRSR" id="PIRSR001191-2"/>
    </source>
</evidence>
<feature type="binding site" evidence="11">
    <location>
        <position position="291"/>
    </location>
    <ligand>
        <name>Zn(2+)</name>
        <dbReference type="ChEBI" id="CHEBI:29105"/>
        <label>2</label>
        <note>catalytic</note>
    </ligand>
</feature>
<evidence type="ECO:0000313" key="17">
    <source>
        <dbReference type="EMBL" id="CDG67179.1"/>
    </source>
</evidence>
<dbReference type="PIRSF" id="PIRSF001191">
    <property type="entry name" value="Peptidase_M10A_matrix"/>
    <property type="match status" value="1"/>
</dbReference>
<evidence type="ECO:0000256" key="13">
    <source>
        <dbReference type="PIRSR" id="PIRSR621190-3"/>
    </source>
</evidence>
<evidence type="ECO:0000256" key="6">
    <source>
        <dbReference type="ARBA" id="ARBA00022801"/>
    </source>
</evidence>
<dbReference type="Pfam" id="PF00045">
    <property type="entry name" value="Hemopexin"/>
    <property type="match status" value="2"/>
</dbReference>
<evidence type="ECO:0000256" key="5">
    <source>
        <dbReference type="ARBA" id="ARBA00022737"/>
    </source>
</evidence>
<dbReference type="PROSITE" id="PS51642">
    <property type="entry name" value="HEMOPEXIN_2"/>
    <property type="match status" value="3"/>
</dbReference>
<dbReference type="Gene3D" id="2.110.10.10">
    <property type="entry name" value="Hemopexin-like domain"/>
    <property type="match status" value="1"/>
</dbReference>
<dbReference type="GO" id="GO:0008270">
    <property type="term" value="F:zinc ion binding"/>
    <property type="evidence" value="ECO:0007669"/>
    <property type="project" value="InterPro"/>
</dbReference>
<protein>
    <submittedName>
        <fullName evidence="17">Matrix metalloproteinase-25</fullName>
    </submittedName>
</protein>
<feature type="non-terminal residue" evidence="17">
    <location>
        <position position="1"/>
    </location>
</feature>
<feature type="binding site" evidence="12">
    <location>
        <position position="305"/>
    </location>
    <ligand>
        <name>Zn(2+)</name>
        <dbReference type="ChEBI" id="CHEBI:29105"/>
        <label>2</label>
        <note>catalytic</note>
    </ligand>
</feature>
<name>T2M4Y7_HYDVU</name>
<feature type="binding site" evidence="12">
    <location>
        <position position="234"/>
    </location>
    <ligand>
        <name>Zn(2+)</name>
        <dbReference type="ChEBI" id="CHEBI:29105"/>
        <label>1</label>
    </ligand>
</feature>
<dbReference type="OrthoDB" id="406838at2759"/>
<feature type="repeat" description="Hemopexin" evidence="14">
    <location>
        <begin position="503"/>
        <end position="549"/>
    </location>
</feature>
<feature type="repeat" description="Hemopexin" evidence="14">
    <location>
        <begin position="358"/>
        <end position="404"/>
    </location>
</feature>
<dbReference type="InterPro" id="IPR033739">
    <property type="entry name" value="M10A_MMP"/>
</dbReference>
<dbReference type="PANTHER" id="PTHR10201:SF291">
    <property type="entry name" value="MATRIX METALLOPROTEINASE 1, ISOFORM C-RELATED"/>
    <property type="match status" value="1"/>
</dbReference>
<feature type="binding site" evidence="12">
    <location>
        <position position="507"/>
    </location>
    <ligand>
        <name>Ca(2+)</name>
        <dbReference type="ChEBI" id="CHEBI:29108"/>
        <label>4</label>
    </ligand>
</feature>
<feature type="binding site" evidence="12">
    <location>
        <position position="236"/>
    </location>
    <ligand>
        <name>Zn(2+)</name>
        <dbReference type="ChEBI" id="CHEBI:29105"/>
        <label>1</label>
    </ligand>
</feature>
<feature type="binding site" evidence="12">
    <location>
        <position position="262"/>
    </location>
    <ligand>
        <name>Ca(2+)</name>
        <dbReference type="ChEBI" id="CHEBI:29108"/>
        <label>2</label>
    </ligand>
</feature>
<keyword evidence="4" id="KW-0732">Signal</keyword>
<dbReference type="InterPro" id="IPR006026">
    <property type="entry name" value="Peptidase_Metallo"/>
</dbReference>
<evidence type="ECO:0000256" key="15">
    <source>
        <dbReference type="SAM" id="MobiDB-lite"/>
    </source>
</evidence>
<feature type="binding site" evidence="12">
    <location>
        <position position="410"/>
    </location>
    <ligand>
        <name>Ca(2+)</name>
        <dbReference type="ChEBI" id="CHEBI:29108"/>
        <label>5</label>
    </ligand>
</feature>
<dbReference type="GO" id="GO:0031012">
    <property type="term" value="C:extracellular matrix"/>
    <property type="evidence" value="ECO:0007669"/>
    <property type="project" value="InterPro"/>
</dbReference>
<dbReference type="GO" id="GO:0030198">
    <property type="term" value="P:extracellular matrix organization"/>
    <property type="evidence" value="ECO:0007669"/>
    <property type="project" value="TreeGrafter"/>
</dbReference>
<keyword evidence="9" id="KW-0865">Zymogen</keyword>
<dbReference type="SUPFAM" id="SSF50923">
    <property type="entry name" value="Hemopexin-like domain"/>
    <property type="match status" value="1"/>
</dbReference>
<feature type="binding site" evidence="12">
    <location>
        <position position="241"/>
    </location>
    <ligand>
        <name>Ca(2+)</name>
        <dbReference type="ChEBI" id="CHEBI:29108"/>
        <label>3</label>
    </ligand>
</feature>
<keyword evidence="3 11" id="KW-0479">Metal-binding</keyword>
<accession>T2M4Y7</accession>
<sequence length="600" mass="68769">MCYGASVYTYTGVESVATSIDGLGYGRDMVWTDSRFFETKLKKLNTKDKSEMLLTKTSLSFGFSMVILALANQQDNTEISKYELDYLERLGYYKAPDFESFQDEPVDYENALKESLQNLQTFAGIPASGILDAPTKELIQTPRCGMPDFSSNTGTLLGSRKRRYALQGSAWKKTNLTWKLLNDNNDGLTRDQVEDVLIEAFTKWEKVSSLNFKKLDLQSSEKVDIEVKFVQNYHQDPYVFDGLGGTLAHAFYPHTNEGLSGDVHFDDAEMFTIGSSTGRNLLWVAVHEIGHSIGLEHSNVKDAIMFPYYRGNKGNDFLLTDDDILGVQTLYGSRKKMPTQPPNNENILKPSKSKSRCPSRIMAAVFDKQSGLTYFFNKDKMYIINEHLSNTDGPYEIKKFFPELDYVDAAYLNKKDQLILFNGTRYYIYASMASRSFIESGSIFNKYKGLKQDIKHIDAIFIWYLNGKTYILAGKEYYRYDDYSQSMDLSYPRDIKKHLVGVPENVDSAFVWKNKVLYIFKESLFYRTNEKFHVLKDYPKPIANVWIQCNADLVFDEVSSGGNRSTWNYYGFISGNITKIRCELVKEHRQGGKLHKNDLT</sequence>
<dbReference type="GO" id="GO:0005615">
    <property type="term" value="C:extracellular space"/>
    <property type="evidence" value="ECO:0007669"/>
    <property type="project" value="TreeGrafter"/>
</dbReference>
<feature type="binding site" evidence="12">
    <location>
        <position position="267"/>
    </location>
    <ligand>
        <name>Ca(2+)</name>
        <dbReference type="ChEBI" id="CHEBI:29108"/>
        <label>1</label>
    </ligand>
</feature>
<feature type="binding site" evidence="12">
    <location>
        <position position="224"/>
    </location>
    <ligand>
        <name>Ca(2+)</name>
        <dbReference type="ChEBI" id="CHEBI:29108"/>
        <label>2</label>
    </ligand>
</feature>
<feature type="binding site" description="in inhibited form" evidence="12">
    <location>
        <position position="144"/>
    </location>
    <ligand>
        <name>Zn(2+)</name>
        <dbReference type="ChEBI" id="CHEBI:29105"/>
        <label>2</label>
        <note>catalytic</note>
    </ligand>
</feature>
<feature type="binding site" evidence="11">
    <location>
        <position position="287"/>
    </location>
    <ligand>
        <name>Zn(2+)</name>
        <dbReference type="ChEBI" id="CHEBI:29105"/>
        <label>2</label>
        <note>catalytic</note>
    </ligand>
</feature>
<dbReference type="SMART" id="SM00120">
    <property type="entry name" value="HX"/>
    <property type="match status" value="3"/>
</dbReference>
<dbReference type="Gene3D" id="3.40.390.10">
    <property type="entry name" value="Collagenase (Catalytic Domain)"/>
    <property type="match status" value="1"/>
</dbReference>
<feature type="binding site" evidence="12">
    <location>
        <position position="264"/>
    </location>
    <ligand>
        <name>Zn(2+)</name>
        <dbReference type="ChEBI" id="CHEBI:29105"/>
        <label>1</label>
    </ligand>
</feature>
<dbReference type="SMART" id="SM00235">
    <property type="entry name" value="ZnMc"/>
    <property type="match status" value="1"/>
</dbReference>
<evidence type="ECO:0000256" key="14">
    <source>
        <dbReference type="PROSITE-ProRule" id="PRU01011"/>
    </source>
</evidence>
<evidence type="ECO:0000256" key="8">
    <source>
        <dbReference type="ARBA" id="ARBA00023049"/>
    </source>
</evidence>
<feature type="active site" evidence="10">
    <location>
        <position position="288"/>
    </location>
</feature>
<feature type="disulfide bond" evidence="13">
    <location>
        <begin position="357"/>
        <end position="549"/>
    </location>
</feature>
<organism evidence="17">
    <name type="scientific">Hydra vulgaris</name>
    <name type="common">Hydra</name>
    <name type="synonym">Hydra attenuata</name>
    <dbReference type="NCBI Taxonomy" id="6087"/>
    <lineage>
        <taxon>Eukaryota</taxon>
        <taxon>Metazoa</taxon>
        <taxon>Cnidaria</taxon>
        <taxon>Hydrozoa</taxon>
        <taxon>Hydroidolina</taxon>
        <taxon>Anthoathecata</taxon>
        <taxon>Aplanulata</taxon>
        <taxon>Hydridae</taxon>
        <taxon>Hydra</taxon>
    </lineage>
</organism>
<reference evidence="17" key="1">
    <citation type="journal article" date="2013" name="Genome Biol. Evol.">
        <title>Punctuated emergences of genetic and phenotypic innovations in eumetazoan, bilaterian, euteleostome, and hominidae ancestors.</title>
        <authorList>
            <person name="Wenger Y."/>
            <person name="Galliot B."/>
        </authorList>
    </citation>
    <scope>NUCLEOTIDE SEQUENCE</scope>
    <source>
        <tissue evidence="17">Whole animals</tissue>
    </source>
</reference>
<evidence type="ECO:0000256" key="1">
    <source>
        <dbReference type="ARBA" id="ARBA00010370"/>
    </source>
</evidence>
<comment type="cofactor">
    <cofactor evidence="12">
        <name>Ca(2+)</name>
        <dbReference type="ChEBI" id="CHEBI:29108"/>
    </cofactor>
    <text evidence="12">Can bind about 5 Ca(2+) ions per subunit.</text>
</comment>
<keyword evidence="12" id="KW-0106">Calcium</keyword>
<dbReference type="SUPFAM" id="SSF55486">
    <property type="entry name" value="Metalloproteases ('zincins'), catalytic domain"/>
    <property type="match status" value="1"/>
</dbReference>
<dbReference type="PANTHER" id="PTHR10201">
    <property type="entry name" value="MATRIX METALLOPROTEINASE"/>
    <property type="match status" value="1"/>
</dbReference>
<evidence type="ECO:0000256" key="9">
    <source>
        <dbReference type="ARBA" id="ARBA00023145"/>
    </source>
</evidence>
<keyword evidence="2" id="KW-0645">Protease</keyword>
<keyword evidence="13" id="KW-1015">Disulfide bond</keyword>
<dbReference type="SUPFAM" id="SSF47090">
    <property type="entry name" value="PGBD-like"/>
    <property type="match status" value="1"/>
</dbReference>
<feature type="binding site" evidence="12">
    <location>
        <position position="269"/>
    </location>
    <ligand>
        <name>Ca(2+)</name>
        <dbReference type="ChEBI" id="CHEBI:29108"/>
        <label>3</label>
    </ligand>
</feature>
<dbReference type="InterPro" id="IPR018487">
    <property type="entry name" value="Hemopexin-like_repeat"/>
</dbReference>
<feature type="region of interest" description="Disordered" evidence="15">
    <location>
        <begin position="335"/>
        <end position="354"/>
    </location>
</feature>
<feature type="binding site" evidence="12">
    <location>
        <position position="249"/>
    </location>
    <ligand>
        <name>Zn(2+)</name>
        <dbReference type="ChEBI" id="CHEBI:29105"/>
        <label>1</label>
    </ligand>
</feature>
<dbReference type="Pfam" id="PF00413">
    <property type="entry name" value="Peptidase_M10"/>
    <property type="match status" value="1"/>
</dbReference>
<dbReference type="GO" id="GO:0006508">
    <property type="term" value="P:proteolysis"/>
    <property type="evidence" value="ECO:0007669"/>
    <property type="project" value="UniProtKB-KW"/>
</dbReference>
<evidence type="ECO:0000256" key="2">
    <source>
        <dbReference type="ARBA" id="ARBA00022670"/>
    </source>
</evidence>
<feature type="binding site" evidence="12">
    <location>
        <position position="266"/>
    </location>
    <ligand>
        <name>Ca(2+)</name>
        <dbReference type="ChEBI" id="CHEBI:29108"/>
        <label>3</label>
    </ligand>
</feature>
<dbReference type="EMBL" id="HAAD01000947">
    <property type="protein sequence ID" value="CDG67179.1"/>
    <property type="molecule type" value="mRNA"/>
</dbReference>
<evidence type="ECO:0000256" key="7">
    <source>
        <dbReference type="ARBA" id="ARBA00022833"/>
    </source>
</evidence>
<dbReference type="PRINTS" id="PR00138">
    <property type="entry name" value="MATRIXIN"/>
</dbReference>
<feature type="domain" description="Peptidase metallopeptidase" evidence="16">
    <location>
        <begin position="167"/>
        <end position="333"/>
    </location>
</feature>
<comment type="similarity">
    <text evidence="1">Belongs to the peptidase M10A family.</text>
</comment>
<feature type="binding site" evidence="12">
    <location>
        <position position="186"/>
    </location>
    <ligand>
        <name>Ca(2+)</name>
        <dbReference type="ChEBI" id="CHEBI:29108"/>
        <label>1</label>
    </ligand>
</feature>
<feature type="binding site" evidence="12">
    <location>
        <position position="269"/>
    </location>
    <ligand>
        <name>Ca(2+)</name>
        <dbReference type="ChEBI" id="CHEBI:29108"/>
        <label>1</label>
    </ligand>
</feature>
<dbReference type="InterPro" id="IPR024079">
    <property type="entry name" value="MetalloPept_cat_dom_sf"/>
</dbReference>
<proteinExistence type="evidence at transcript level"/>
<evidence type="ECO:0000256" key="10">
    <source>
        <dbReference type="PIRSR" id="PIRSR001191-1"/>
    </source>
</evidence>
<keyword evidence="6" id="KW-0378">Hydrolase</keyword>
<dbReference type="FunFam" id="3.40.390.10:FF:000091">
    <property type="entry name" value="Matrix metalloproteinase-16-like Protein"/>
    <property type="match status" value="1"/>
</dbReference>